<dbReference type="AlphaFoldDB" id="A0A8K0GQ28"/>
<dbReference type="OrthoDB" id="6495301at2759"/>
<keyword evidence="16" id="KW-1185">Reference proteome</keyword>
<organism evidence="15 16">
    <name type="scientific">Rhamnella rubrinervis</name>
    <dbReference type="NCBI Taxonomy" id="2594499"/>
    <lineage>
        <taxon>Eukaryota</taxon>
        <taxon>Viridiplantae</taxon>
        <taxon>Streptophyta</taxon>
        <taxon>Embryophyta</taxon>
        <taxon>Tracheophyta</taxon>
        <taxon>Spermatophyta</taxon>
        <taxon>Magnoliopsida</taxon>
        <taxon>eudicotyledons</taxon>
        <taxon>Gunneridae</taxon>
        <taxon>Pentapetalae</taxon>
        <taxon>rosids</taxon>
        <taxon>fabids</taxon>
        <taxon>Rosales</taxon>
        <taxon>Rhamnaceae</taxon>
        <taxon>rhamnoid group</taxon>
        <taxon>Rhamneae</taxon>
        <taxon>Rhamnella</taxon>
    </lineage>
</organism>
<dbReference type="GO" id="GO:0005789">
    <property type="term" value="C:endoplasmic reticulum membrane"/>
    <property type="evidence" value="ECO:0007669"/>
    <property type="project" value="UniProtKB-SubCell"/>
</dbReference>
<sequence>MPSQQLLPITHHHFESPPSSSLSNTSASSMAAMLLKIEDDPTTGLLVSSPFDDEKSTSMKPLLSRASSFTSITTTTTTSPTTSNNYYQQRRRRTASDNSLPTLSGSGRRDSLGRDVEHAAAETFVVTRLSLKLLRYLGVGYRWITRFLALGCYALFLMPGFLQVGYYYFFSSQVRRGIVYGDQPRNRLDLYLPKRNDGQKPVIAFVTGGAWIIGYKAWGSLLGQQLSERGIIVACIDYRNFPQGTISDMVNDASQGISFVCNHIAEYGGDPNRIYLMGQSAGAHIAACTLLEQAIKESGEGERISWSVSQIKAYFGLSGGYNLFDLVDHFHSRGLYRSIFLSIMEGEQSLQQFSPEVLARDPNIRTAVSRLPPIILFHGTADHSIPSDSSKNFAETLKRAGVRAEAILYEGKTHTDLFLQDPMRGGSDQMFEDLVAIVHAGDLEALAKDAVAPPRRRLVPEFLLKLARSVSPF</sequence>
<gene>
    <name evidence="15" type="ORF">FNV43_RR27353</name>
</gene>
<dbReference type="GO" id="GO:0016787">
    <property type="term" value="F:hydrolase activity"/>
    <property type="evidence" value="ECO:0007669"/>
    <property type="project" value="UniProtKB-KW"/>
</dbReference>
<comment type="caution">
    <text evidence="15">The sequence shown here is derived from an EMBL/GenBank/DDBJ whole genome shotgun (WGS) entry which is preliminary data.</text>
</comment>
<keyword evidence="4" id="KW-0378">Hydrolase</keyword>
<dbReference type="InterPro" id="IPR029058">
    <property type="entry name" value="AB_hydrolase_fold"/>
</dbReference>
<feature type="domain" description="BD-FAE-like" evidence="14">
    <location>
        <begin position="188"/>
        <end position="397"/>
    </location>
</feature>
<dbReference type="GO" id="GO:0000139">
    <property type="term" value="C:Golgi membrane"/>
    <property type="evidence" value="ECO:0007669"/>
    <property type="project" value="UniProtKB-SubCell"/>
</dbReference>
<comment type="similarity">
    <text evidence="9">Belongs to the AB hydrolase superfamily. Isoprenylcysteine methylesterase family.</text>
</comment>
<proteinExistence type="inferred from homology"/>
<evidence type="ECO:0000256" key="1">
    <source>
        <dbReference type="ARBA" id="ARBA00004586"/>
    </source>
</evidence>
<feature type="region of interest" description="Disordered" evidence="12">
    <location>
        <begin position="1"/>
        <end position="27"/>
    </location>
</feature>
<name>A0A8K0GQ28_9ROSA</name>
<feature type="region of interest" description="Disordered" evidence="12">
    <location>
        <begin position="73"/>
        <end position="111"/>
    </location>
</feature>
<feature type="compositionally biased region" description="Low complexity" evidence="12">
    <location>
        <begin position="73"/>
        <end position="83"/>
    </location>
</feature>
<evidence type="ECO:0000313" key="16">
    <source>
        <dbReference type="Proteomes" id="UP000796880"/>
    </source>
</evidence>
<dbReference type="InterPro" id="IPR050300">
    <property type="entry name" value="GDXG_lipolytic_enzyme"/>
</dbReference>
<accession>A0A8K0GQ28</accession>
<evidence type="ECO:0000256" key="8">
    <source>
        <dbReference type="ARBA" id="ARBA00023136"/>
    </source>
</evidence>
<keyword evidence="5" id="KW-0256">Endoplasmic reticulum</keyword>
<dbReference type="PANTHER" id="PTHR48081:SF33">
    <property type="entry name" value="KYNURENINE FORMAMIDASE"/>
    <property type="match status" value="1"/>
</dbReference>
<protein>
    <recommendedName>
        <fullName evidence="10">protein-S-isoprenylcysteine alpha-carbonyl methylesterase</fullName>
        <ecNumber evidence="10">3.1.1.n2</ecNumber>
    </recommendedName>
</protein>
<evidence type="ECO:0000256" key="5">
    <source>
        <dbReference type="ARBA" id="ARBA00022824"/>
    </source>
</evidence>
<evidence type="ECO:0000256" key="12">
    <source>
        <dbReference type="SAM" id="MobiDB-lite"/>
    </source>
</evidence>
<feature type="compositionally biased region" description="Low complexity" evidence="12">
    <location>
        <begin position="16"/>
        <end position="27"/>
    </location>
</feature>
<evidence type="ECO:0000256" key="11">
    <source>
        <dbReference type="ARBA" id="ARBA00049507"/>
    </source>
</evidence>
<dbReference type="Gene3D" id="3.40.50.1820">
    <property type="entry name" value="alpha/beta hydrolase"/>
    <property type="match status" value="1"/>
</dbReference>
<keyword evidence="7" id="KW-0333">Golgi apparatus</keyword>
<keyword evidence="3 13" id="KW-0812">Transmembrane</keyword>
<evidence type="ECO:0000259" key="14">
    <source>
        <dbReference type="Pfam" id="PF20434"/>
    </source>
</evidence>
<evidence type="ECO:0000256" key="6">
    <source>
        <dbReference type="ARBA" id="ARBA00022989"/>
    </source>
</evidence>
<dbReference type="InterPro" id="IPR049492">
    <property type="entry name" value="BD-FAE-like_dom"/>
</dbReference>
<dbReference type="FunFam" id="3.40.50.1820:FF:000084">
    <property type="entry name" value="Isoprenylcysteine alpha-carbonyl methylesterase ICME"/>
    <property type="match status" value="1"/>
</dbReference>
<dbReference type="PANTHER" id="PTHR48081">
    <property type="entry name" value="AB HYDROLASE SUPERFAMILY PROTEIN C4A8.06C"/>
    <property type="match status" value="1"/>
</dbReference>
<evidence type="ECO:0000256" key="4">
    <source>
        <dbReference type="ARBA" id="ARBA00022801"/>
    </source>
</evidence>
<dbReference type="Proteomes" id="UP000796880">
    <property type="component" value="Unassembled WGS sequence"/>
</dbReference>
<keyword evidence="6 13" id="KW-1133">Transmembrane helix</keyword>
<comment type="subcellular location">
    <subcellularLocation>
        <location evidence="1">Endoplasmic reticulum membrane</location>
    </subcellularLocation>
    <subcellularLocation>
        <location evidence="2">Golgi apparatus membrane</location>
        <topology evidence="2">Multi-pass membrane protein</topology>
    </subcellularLocation>
</comment>
<evidence type="ECO:0000256" key="2">
    <source>
        <dbReference type="ARBA" id="ARBA00004653"/>
    </source>
</evidence>
<keyword evidence="8 13" id="KW-0472">Membrane</keyword>
<dbReference type="SUPFAM" id="SSF53474">
    <property type="entry name" value="alpha/beta-Hydrolases"/>
    <property type="match status" value="1"/>
</dbReference>
<comment type="catalytic activity">
    <reaction evidence="11">
        <text>[protein]-C-terminal S-[(2E,6E)-farnesyl]-L-cysteine methyl ester + H2O = [protein]-C-terminal S-[(2E,6E)-farnesyl]-L-cysteine + methanol + H(+)</text>
        <dbReference type="Rhea" id="RHEA:48520"/>
        <dbReference type="Rhea" id="RHEA-COMP:12125"/>
        <dbReference type="Rhea" id="RHEA-COMP:12126"/>
        <dbReference type="ChEBI" id="CHEBI:15377"/>
        <dbReference type="ChEBI" id="CHEBI:15378"/>
        <dbReference type="ChEBI" id="CHEBI:17790"/>
        <dbReference type="ChEBI" id="CHEBI:90510"/>
        <dbReference type="ChEBI" id="CHEBI:90511"/>
        <dbReference type="EC" id="3.1.1.n2"/>
    </reaction>
</comment>
<evidence type="ECO:0000256" key="13">
    <source>
        <dbReference type="SAM" id="Phobius"/>
    </source>
</evidence>
<reference evidence="15" key="1">
    <citation type="submission" date="2020-03" db="EMBL/GenBank/DDBJ databases">
        <title>A high-quality chromosome-level genome assembly of a woody plant with both climbing and erect habits, Rhamnella rubrinervis.</title>
        <authorList>
            <person name="Lu Z."/>
            <person name="Yang Y."/>
            <person name="Zhu X."/>
            <person name="Sun Y."/>
        </authorList>
    </citation>
    <scope>NUCLEOTIDE SEQUENCE</scope>
    <source>
        <strain evidence="15">BYM</strain>
        <tissue evidence="15">Leaf</tissue>
    </source>
</reference>
<dbReference type="EMBL" id="VOIH02000012">
    <property type="protein sequence ID" value="KAF3432613.1"/>
    <property type="molecule type" value="Genomic_DNA"/>
</dbReference>
<feature type="transmembrane region" description="Helical" evidence="13">
    <location>
        <begin position="147"/>
        <end position="169"/>
    </location>
</feature>
<feature type="compositionally biased region" description="Polar residues" evidence="12">
    <location>
        <begin position="96"/>
        <end position="105"/>
    </location>
</feature>
<dbReference type="EC" id="3.1.1.n2" evidence="10"/>
<evidence type="ECO:0000256" key="9">
    <source>
        <dbReference type="ARBA" id="ARBA00038028"/>
    </source>
</evidence>
<evidence type="ECO:0000256" key="3">
    <source>
        <dbReference type="ARBA" id="ARBA00022692"/>
    </source>
</evidence>
<dbReference type="Pfam" id="PF20434">
    <property type="entry name" value="BD-FAE"/>
    <property type="match status" value="1"/>
</dbReference>
<evidence type="ECO:0000313" key="15">
    <source>
        <dbReference type="EMBL" id="KAF3432613.1"/>
    </source>
</evidence>
<evidence type="ECO:0000256" key="7">
    <source>
        <dbReference type="ARBA" id="ARBA00023034"/>
    </source>
</evidence>
<evidence type="ECO:0000256" key="10">
    <source>
        <dbReference type="ARBA" id="ARBA00038928"/>
    </source>
</evidence>